<organism evidence="3 4">
    <name type="scientific">Aplosporella prunicola CBS 121167</name>
    <dbReference type="NCBI Taxonomy" id="1176127"/>
    <lineage>
        <taxon>Eukaryota</taxon>
        <taxon>Fungi</taxon>
        <taxon>Dikarya</taxon>
        <taxon>Ascomycota</taxon>
        <taxon>Pezizomycotina</taxon>
        <taxon>Dothideomycetes</taxon>
        <taxon>Dothideomycetes incertae sedis</taxon>
        <taxon>Botryosphaeriales</taxon>
        <taxon>Aplosporellaceae</taxon>
        <taxon>Aplosporella</taxon>
    </lineage>
</organism>
<dbReference type="InterPro" id="IPR014044">
    <property type="entry name" value="CAP_dom"/>
</dbReference>
<dbReference type="SUPFAM" id="SSF55797">
    <property type="entry name" value="PR-1-like"/>
    <property type="match status" value="1"/>
</dbReference>
<name>A0A6A6BHF0_9PEZI</name>
<dbReference type="PRINTS" id="PR00837">
    <property type="entry name" value="V5TPXLIKE"/>
</dbReference>
<dbReference type="EMBL" id="ML995481">
    <property type="protein sequence ID" value="KAF2143572.1"/>
    <property type="molecule type" value="Genomic_DNA"/>
</dbReference>
<evidence type="ECO:0000256" key="1">
    <source>
        <dbReference type="SAM" id="MobiDB-lite"/>
    </source>
</evidence>
<dbReference type="OrthoDB" id="337038at2759"/>
<dbReference type="GeneID" id="54300531"/>
<feature type="domain" description="SCP" evidence="2">
    <location>
        <begin position="222"/>
        <end position="379"/>
    </location>
</feature>
<dbReference type="SMART" id="SM00198">
    <property type="entry name" value="SCP"/>
    <property type="match status" value="1"/>
</dbReference>
<dbReference type="PANTHER" id="PTHR10334">
    <property type="entry name" value="CYSTEINE-RICH SECRETORY PROTEIN-RELATED"/>
    <property type="match status" value="1"/>
</dbReference>
<dbReference type="InterPro" id="IPR001283">
    <property type="entry name" value="CRISP-related"/>
</dbReference>
<evidence type="ECO:0000313" key="3">
    <source>
        <dbReference type="EMBL" id="KAF2143572.1"/>
    </source>
</evidence>
<dbReference type="PROSITE" id="PS01009">
    <property type="entry name" value="CRISP_1"/>
    <property type="match status" value="1"/>
</dbReference>
<feature type="region of interest" description="Disordered" evidence="1">
    <location>
        <begin position="151"/>
        <end position="170"/>
    </location>
</feature>
<gene>
    <name evidence="3" type="ORF">K452DRAFT_306969</name>
</gene>
<keyword evidence="4" id="KW-1185">Reference proteome</keyword>
<dbReference type="CDD" id="cd05380">
    <property type="entry name" value="CAP_euk"/>
    <property type="match status" value="1"/>
</dbReference>
<dbReference type="Gene3D" id="3.40.33.10">
    <property type="entry name" value="CAP"/>
    <property type="match status" value="1"/>
</dbReference>
<protein>
    <recommendedName>
        <fullName evidence="2">SCP domain-containing protein</fullName>
    </recommendedName>
</protein>
<dbReference type="InterPro" id="IPR018244">
    <property type="entry name" value="Allrgn_V5/Tpx1_CS"/>
</dbReference>
<sequence length="412" mass="43340">MRSSTLVAATFAAQALAGPIAKRFLTTDWEFVTVTQTVTAGEGVPAGVQTFVTTMPASVTAQAVETEVAATTIIETQQAGAQGAKNNNFWSFFQPQTTEIVQTSAQVLETTIEIPPSVVASTQVIETTQEAPVPVATTAVPVAETTEVISTQAPATTEAPATTVAPATTQTQAASTKAATTQAATTAGSGSGSGFKFASICATPAASDMPSAARLAATPTGDVQKLWLGYHNVHRSNHTDTCSMYYDYDLEESAQEWANTCTYKHDTTIGSSYSASDDTTWYGQNGGMYSESLSDTKAAVMFTNMYYQEGQNYTNAYGAMTPLEGGSVPTGADIGHFTQMLWKESYAVGCASRDCSNVAGSSIGYVTWCNYRVTGNIQGEYATNVAKPISPALPPVCTDYDVEGCIAESEFI</sequence>
<dbReference type="AlphaFoldDB" id="A0A6A6BHF0"/>
<reference evidence="3" key="1">
    <citation type="journal article" date="2020" name="Stud. Mycol.">
        <title>101 Dothideomycetes genomes: a test case for predicting lifestyles and emergence of pathogens.</title>
        <authorList>
            <person name="Haridas S."/>
            <person name="Albert R."/>
            <person name="Binder M."/>
            <person name="Bloem J."/>
            <person name="Labutti K."/>
            <person name="Salamov A."/>
            <person name="Andreopoulos B."/>
            <person name="Baker S."/>
            <person name="Barry K."/>
            <person name="Bills G."/>
            <person name="Bluhm B."/>
            <person name="Cannon C."/>
            <person name="Castanera R."/>
            <person name="Culley D."/>
            <person name="Daum C."/>
            <person name="Ezra D."/>
            <person name="Gonzalez J."/>
            <person name="Henrissat B."/>
            <person name="Kuo A."/>
            <person name="Liang C."/>
            <person name="Lipzen A."/>
            <person name="Lutzoni F."/>
            <person name="Magnuson J."/>
            <person name="Mondo S."/>
            <person name="Nolan M."/>
            <person name="Ohm R."/>
            <person name="Pangilinan J."/>
            <person name="Park H.-J."/>
            <person name="Ramirez L."/>
            <person name="Alfaro M."/>
            <person name="Sun H."/>
            <person name="Tritt A."/>
            <person name="Yoshinaga Y."/>
            <person name="Zwiers L.-H."/>
            <person name="Turgeon B."/>
            <person name="Goodwin S."/>
            <person name="Spatafora J."/>
            <person name="Crous P."/>
            <person name="Grigoriev I."/>
        </authorList>
    </citation>
    <scope>NUCLEOTIDE SEQUENCE</scope>
    <source>
        <strain evidence="3">CBS 121167</strain>
    </source>
</reference>
<dbReference type="Pfam" id="PF00188">
    <property type="entry name" value="CAP"/>
    <property type="match status" value="1"/>
</dbReference>
<dbReference type="Proteomes" id="UP000799438">
    <property type="component" value="Unassembled WGS sequence"/>
</dbReference>
<proteinExistence type="predicted"/>
<accession>A0A6A6BHF0</accession>
<evidence type="ECO:0000313" key="4">
    <source>
        <dbReference type="Proteomes" id="UP000799438"/>
    </source>
</evidence>
<dbReference type="InterPro" id="IPR035940">
    <property type="entry name" value="CAP_sf"/>
</dbReference>
<dbReference type="GO" id="GO:0005576">
    <property type="term" value="C:extracellular region"/>
    <property type="evidence" value="ECO:0007669"/>
    <property type="project" value="InterPro"/>
</dbReference>
<evidence type="ECO:0000259" key="2">
    <source>
        <dbReference type="SMART" id="SM00198"/>
    </source>
</evidence>
<dbReference type="RefSeq" id="XP_033399284.1">
    <property type="nucleotide sequence ID" value="XM_033543034.1"/>
</dbReference>